<dbReference type="SUPFAM" id="SSF48264">
    <property type="entry name" value="Cytochrome P450"/>
    <property type="match status" value="1"/>
</dbReference>
<dbReference type="PANTHER" id="PTHR46696">
    <property type="entry name" value="P450, PUTATIVE (EUROFUNG)-RELATED"/>
    <property type="match status" value="1"/>
</dbReference>
<feature type="region of interest" description="Disordered" evidence="3">
    <location>
        <begin position="70"/>
        <end position="93"/>
    </location>
</feature>
<protein>
    <submittedName>
        <fullName evidence="4">Cytochrome P450</fullName>
    </submittedName>
</protein>
<dbReference type="Proteomes" id="UP000805614">
    <property type="component" value="Unassembled WGS sequence"/>
</dbReference>
<keyword evidence="2" id="KW-0408">Iron</keyword>
<accession>A0ABR7LT56</accession>
<dbReference type="InterPro" id="IPR001128">
    <property type="entry name" value="Cyt_P450"/>
</dbReference>
<dbReference type="InterPro" id="IPR002397">
    <property type="entry name" value="Cyt_P450_B"/>
</dbReference>
<dbReference type="InterPro" id="IPR036396">
    <property type="entry name" value="Cyt_P450_sf"/>
</dbReference>
<organism evidence="4 5">
    <name type="scientific">Actinomadura alba</name>
    <dbReference type="NCBI Taxonomy" id="406431"/>
    <lineage>
        <taxon>Bacteria</taxon>
        <taxon>Bacillati</taxon>
        <taxon>Actinomycetota</taxon>
        <taxon>Actinomycetes</taxon>
        <taxon>Streptosporangiales</taxon>
        <taxon>Thermomonosporaceae</taxon>
        <taxon>Actinomadura</taxon>
    </lineage>
</organism>
<reference evidence="4 5" key="1">
    <citation type="submission" date="2020-06" db="EMBL/GenBank/DDBJ databases">
        <title>Actinomadura xiongansis sp. nov., isolated from soil of Baiyangdian.</title>
        <authorList>
            <person name="Zhang X."/>
        </authorList>
    </citation>
    <scope>NUCLEOTIDE SEQUENCE [LARGE SCALE GENOMIC DNA]</scope>
    <source>
        <strain evidence="4 5">HBUM206468</strain>
    </source>
</reference>
<keyword evidence="2" id="KW-0479">Metal-binding</keyword>
<keyword evidence="2" id="KW-0349">Heme</keyword>
<dbReference type="InterPro" id="IPR017972">
    <property type="entry name" value="Cyt_P450_CS"/>
</dbReference>
<evidence type="ECO:0000256" key="2">
    <source>
        <dbReference type="RuleBase" id="RU000461"/>
    </source>
</evidence>
<dbReference type="EMBL" id="JABVEC010000016">
    <property type="protein sequence ID" value="MBC6468031.1"/>
    <property type="molecule type" value="Genomic_DNA"/>
</dbReference>
<sequence length="409" mass="44443">MSDGRMAQPLETDRPTPFDPPVELRKRAPLSRLAYPDGHVGWVATGYSVTRAILADPRFSTRRELLHQPVGRERAHERPTPAEPGIFPHMDPPEHTRYRRLLSRHFGPRRVAELTPAIRRYTAQALDGMADGGPPVDLVASFAMPIPAMVICELLGVPAEDRHLIQAATAVMNNLDSTPEQAIDAVMSITGTVRGLITRLRAASTPSDDGLLAHAVATDDLTDDELTNLGMVLLATGHLPTSSMLALGTFVLLTEPAQRARLAADPELAERAVEELLRYLSILQFDVRRTALVDVEIDGQVIAAGETVVLALPVANRDHVHFADPDTLDLARSPAGHLAFGHGIHQCLGQHLARAELRIALTALFERFPDLRLAVPAAEVPTRERMAVYGVDRLPVAWGAVLADRPSAG</sequence>
<proteinExistence type="inferred from homology"/>
<keyword evidence="2" id="KW-0503">Monooxygenase</keyword>
<evidence type="ECO:0000256" key="1">
    <source>
        <dbReference type="ARBA" id="ARBA00010617"/>
    </source>
</evidence>
<keyword evidence="2" id="KW-0560">Oxidoreductase</keyword>
<feature type="compositionally biased region" description="Basic and acidic residues" evidence="3">
    <location>
        <begin position="70"/>
        <end position="80"/>
    </location>
</feature>
<feature type="compositionally biased region" description="Basic and acidic residues" evidence="3">
    <location>
        <begin position="11"/>
        <end position="23"/>
    </location>
</feature>
<name>A0ABR7LT56_9ACTN</name>
<keyword evidence="5" id="KW-1185">Reference proteome</keyword>
<dbReference type="PANTHER" id="PTHR46696:SF1">
    <property type="entry name" value="CYTOCHROME P450 YJIB-RELATED"/>
    <property type="match status" value="1"/>
</dbReference>
<dbReference type="Pfam" id="PF00067">
    <property type="entry name" value="p450"/>
    <property type="match status" value="1"/>
</dbReference>
<evidence type="ECO:0000256" key="3">
    <source>
        <dbReference type="SAM" id="MobiDB-lite"/>
    </source>
</evidence>
<dbReference type="CDD" id="cd11030">
    <property type="entry name" value="CYP105-like"/>
    <property type="match status" value="1"/>
</dbReference>
<evidence type="ECO:0000313" key="5">
    <source>
        <dbReference type="Proteomes" id="UP000805614"/>
    </source>
</evidence>
<dbReference type="PRINTS" id="PR00359">
    <property type="entry name" value="BP450"/>
</dbReference>
<comment type="similarity">
    <text evidence="1 2">Belongs to the cytochrome P450 family.</text>
</comment>
<dbReference type="Gene3D" id="1.10.630.10">
    <property type="entry name" value="Cytochrome P450"/>
    <property type="match status" value="1"/>
</dbReference>
<dbReference type="RefSeq" id="WP_187245033.1">
    <property type="nucleotide sequence ID" value="NZ_BAAAOK010000037.1"/>
</dbReference>
<comment type="caution">
    <text evidence="4">The sequence shown here is derived from an EMBL/GenBank/DDBJ whole genome shotgun (WGS) entry which is preliminary data.</text>
</comment>
<evidence type="ECO:0000313" key="4">
    <source>
        <dbReference type="EMBL" id="MBC6468031.1"/>
    </source>
</evidence>
<gene>
    <name evidence="4" type="ORF">HKK74_21395</name>
</gene>
<dbReference type="PROSITE" id="PS00086">
    <property type="entry name" value="CYTOCHROME_P450"/>
    <property type="match status" value="1"/>
</dbReference>
<feature type="region of interest" description="Disordered" evidence="3">
    <location>
        <begin position="1"/>
        <end position="23"/>
    </location>
</feature>